<proteinExistence type="predicted"/>
<dbReference type="OrthoDB" id="212141at2157"/>
<evidence type="ECO:0000313" key="2">
    <source>
        <dbReference type="EMBL" id="AXR82774.1"/>
    </source>
</evidence>
<accession>A0A346PTC9</accession>
<organism evidence="2 3">
    <name type="scientific">Natrarchaeobaculum sulfurireducens</name>
    <dbReference type="NCBI Taxonomy" id="2044521"/>
    <lineage>
        <taxon>Archaea</taxon>
        <taxon>Methanobacteriati</taxon>
        <taxon>Methanobacteriota</taxon>
        <taxon>Stenosarchaea group</taxon>
        <taxon>Halobacteria</taxon>
        <taxon>Halobacteriales</taxon>
        <taxon>Natrialbaceae</taxon>
        <taxon>Natrarchaeobaculum</taxon>
    </lineage>
</organism>
<reference evidence="3" key="2">
    <citation type="submission" date="2018-02" db="EMBL/GenBank/DDBJ databases">
        <title>Phenotypic and genomic properties of facultatively anaerobic sulfur-reducing natronoarchaea from hypersaline soda lakes.</title>
        <authorList>
            <person name="Sorokin D.Y."/>
            <person name="Kublanov I.V."/>
            <person name="Roman P."/>
            <person name="Sinninghe Damste J.S."/>
            <person name="Golyshin P.N."/>
            <person name="Rojo D."/>
            <person name="Ciordia S."/>
            <person name="Mena M.D.C."/>
            <person name="Ferrer M."/>
            <person name="Messina E."/>
            <person name="Smedile F."/>
            <person name="La Spada G."/>
            <person name="La Cono V."/>
            <person name="Yakimov M.M."/>
        </authorList>
    </citation>
    <scope>NUCLEOTIDE SEQUENCE [LARGE SCALE GENOMIC DNA]</scope>
    <source>
        <strain evidence="3">AArc-Mg</strain>
    </source>
</reference>
<dbReference type="Pfam" id="PF08905">
    <property type="entry name" value="DUF1850"/>
    <property type="match status" value="1"/>
</dbReference>
<dbReference type="KEGG" id="nag:AArcMg_2784"/>
<gene>
    <name evidence="1" type="ORF">AArc1_0923</name>
    <name evidence="2" type="ORF">AArcMg_2784</name>
</gene>
<evidence type="ECO:0000313" key="3">
    <source>
        <dbReference type="Proteomes" id="UP000258613"/>
    </source>
</evidence>
<dbReference type="EMBL" id="CP024047">
    <property type="protein sequence ID" value="AXR77264.1"/>
    <property type="molecule type" value="Genomic_DNA"/>
</dbReference>
<name>A0A346PTC9_9EURY</name>
<evidence type="ECO:0008006" key="5">
    <source>
        <dbReference type="Google" id="ProtNLM"/>
    </source>
</evidence>
<dbReference type="InterPro" id="IPR015001">
    <property type="entry name" value="DUF1850"/>
</dbReference>
<dbReference type="Proteomes" id="UP000258707">
    <property type="component" value="Chromosome"/>
</dbReference>
<dbReference type="KEGG" id="nan:AArc1_0923"/>
<sequence>MPACSRSTLFRAVGGSIVFGVALLLGAVIASPTVPTVQLADAETDETLAVYSLEEEETFEIRYVHSFEGTPIHETYTVEDSEIVQVREAYAYHAAGLEHSRETYRDGNMTVSELDHELGSFSVRVAETTEQSLVIDGEKRALDSYAEPGSTIRISATERNGVTNRLLRAVGSW</sequence>
<dbReference type="GeneID" id="37643273"/>
<reference evidence="4" key="1">
    <citation type="submission" date="2017-10" db="EMBL/GenBank/DDBJ databases">
        <title>Phenotypic and genomic properties of facultatively anaerobic sulfur-reducing natronoarchaea from hypersaline soda lakes.</title>
        <authorList>
            <person name="Sorokin D.Y."/>
            <person name="Kublanov I.V."/>
            <person name="Roman P."/>
            <person name="Sinninghe Damste J.S."/>
            <person name="Golyshin P.N."/>
            <person name="Rojo D."/>
            <person name="Ciordia S."/>
            <person name="Mena Md.C."/>
            <person name="Ferrer M."/>
            <person name="Messina E."/>
            <person name="Smedile F."/>
            <person name="La Spada G."/>
            <person name="La Cono V."/>
            <person name="Yakimov M.M."/>
        </authorList>
    </citation>
    <scope>NUCLEOTIDE SEQUENCE [LARGE SCALE GENOMIC DNA]</scope>
    <source>
        <strain evidence="4">AArc1</strain>
    </source>
</reference>
<accession>A0A346PCL9</accession>
<protein>
    <recommendedName>
        <fullName evidence="5">DUF1850 domain-containing protein</fullName>
    </recommendedName>
</protein>
<keyword evidence="3" id="KW-1185">Reference proteome</keyword>
<dbReference type="RefSeq" id="WP_117363454.1">
    <property type="nucleotide sequence ID" value="NZ_CP024047.1"/>
</dbReference>
<dbReference type="AlphaFoldDB" id="A0A346PTC9"/>
<dbReference type="Proteomes" id="UP000258613">
    <property type="component" value="Chromosome"/>
</dbReference>
<evidence type="ECO:0000313" key="4">
    <source>
        <dbReference type="Proteomes" id="UP000258707"/>
    </source>
</evidence>
<dbReference type="EMBL" id="CP027033">
    <property type="protein sequence ID" value="AXR82774.1"/>
    <property type="molecule type" value="Genomic_DNA"/>
</dbReference>
<reference evidence="2" key="3">
    <citation type="journal article" date="2019" name="Int. J. Syst. Evol. Microbiol.">
        <title>Natronolimnobius sulfurireducens sp. nov. and Halalkaliarchaeum desulfuricum gen. nov., sp. nov., the first sulfur-respiring alkaliphilic haloarchaea from hypersaline alkaline lakes.</title>
        <authorList>
            <person name="Sorokin D.Y."/>
            <person name="Yakimov M."/>
            <person name="Messina E."/>
            <person name="Merkel A.Y."/>
            <person name="Bale N.J."/>
            <person name="Sinninghe Damste J.S."/>
        </authorList>
    </citation>
    <scope>NUCLEOTIDE SEQUENCE</scope>
    <source>
        <strain evidence="2">AArc-Mg</strain>
        <strain evidence="1">AArc1</strain>
    </source>
</reference>
<evidence type="ECO:0000313" key="1">
    <source>
        <dbReference type="EMBL" id="AXR77264.1"/>
    </source>
</evidence>